<dbReference type="PANTHER" id="PTHR43390">
    <property type="entry name" value="SIGNAL PEPTIDASE I"/>
    <property type="match status" value="1"/>
</dbReference>
<comment type="catalytic activity">
    <reaction evidence="1 8">
        <text>Cleavage of hydrophobic, N-terminal signal or leader sequences from secreted and periplasmic proteins.</text>
        <dbReference type="EC" id="3.4.21.89"/>
    </reaction>
</comment>
<dbReference type="GO" id="GO:0006465">
    <property type="term" value="P:signal peptide processing"/>
    <property type="evidence" value="ECO:0007669"/>
    <property type="project" value="InterPro"/>
</dbReference>
<dbReference type="PRINTS" id="PR00727">
    <property type="entry name" value="LEADERPTASE"/>
</dbReference>
<dbReference type="EMBL" id="JACHVQ010000001">
    <property type="protein sequence ID" value="MBB2892412.1"/>
    <property type="molecule type" value="Genomic_DNA"/>
</dbReference>
<evidence type="ECO:0000313" key="12">
    <source>
        <dbReference type="EMBL" id="MBB2892412.1"/>
    </source>
</evidence>
<dbReference type="InterPro" id="IPR019533">
    <property type="entry name" value="Peptidase_S26"/>
</dbReference>
<dbReference type="Proteomes" id="UP000559182">
    <property type="component" value="Unassembled WGS sequence"/>
</dbReference>
<evidence type="ECO:0000256" key="4">
    <source>
        <dbReference type="ARBA" id="ARBA00013208"/>
    </source>
</evidence>
<keyword evidence="8" id="KW-1133">Transmembrane helix</keyword>
<feature type="domain" description="Peptidase S26" evidence="11">
    <location>
        <begin position="32"/>
        <end position="219"/>
    </location>
</feature>
<reference evidence="12 13" key="1">
    <citation type="submission" date="2020-08" db="EMBL/GenBank/DDBJ databases">
        <title>Sequencing the genomes of 1000 actinobacteria strains.</title>
        <authorList>
            <person name="Klenk H.-P."/>
        </authorList>
    </citation>
    <scope>NUCLEOTIDE SEQUENCE [LARGE SCALE GENOMIC DNA]</scope>
    <source>
        <strain evidence="12 13">DSM 105369</strain>
    </source>
</reference>
<evidence type="ECO:0000256" key="10">
    <source>
        <dbReference type="SAM" id="MobiDB-lite"/>
    </source>
</evidence>
<proteinExistence type="inferred from homology"/>
<dbReference type="InterPro" id="IPR036286">
    <property type="entry name" value="LexA/Signal_pep-like_sf"/>
</dbReference>
<comment type="similarity">
    <text evidence="3 9">Belongs to the peptidase S26 family.</text>
</comment>
<dbReference type="PANTHER" id="PTHR43390:SF1">
    <property type="entry name" value="CHLOROPLAST PROCESSING PEPTIDASE"/>
    <property type="match status" value="1"/>
</dbReference>
<keyword evidence="5 8" id="KW-0645">Protease</keyword>
<evidence type="ECO:0000256" key="9">
    <source>
        <dbReference type="RuleBase" id="RU362042"/>
    </source>
</evidence>
<dbReference type="PROSITE" id="PS00501">
    <property type="entry name" value="SPASE_I_1"/>
    <property type="match status" value="1"/>
</dbReference>
<comment type="subcellular location">
    <subcellularLocation>
        <location evidence="2">Cell membrane</location>
        <topology evidence="2">Single-pass type II membrane protein</topology>
    </subcellularLocation>
    <subcellularLocation>
        <location evidence="9">Membrane</location>
        <topology evidence="9">Single-pass type II membrane protein</topology>
    </subcellularLocation>
</comment>
<evidence type="ECO:0000259" key="11">
    <source>
        <dbReference type="Pfam" id="PF10502"/>
    </source>
</evidence>
<dbReference type="EC" id="3.4.21.89" evidence="4 8"/>
<keyword evidence="8" id="KW-0812">Transmembrane</keyword>
<evidence type="ECO:0000256" key="6">
    <source>
        <dbReference type="ARBA" id="ARBA00022801"/>
    </source>
</evidence>
<feature type="active site" evidence="7">
    <location>
        <position position="62"/>
    </location>
</feature>
<evidence type="ECO:0000256" key="5">
    <source>
        <dbReference type="ARBA" id="ARBA00022670"/>
    </source>
</evidence>
<comment type="caution">
    <text evidence="12">The sequence shown here is derived from an EMBL/GenBank/DDBJ whole genome shotgun (WGS) entry which is preliminary data.</text>
</comment>
<gene>
    <name evidence="12" type="ORF">FHU39_002396</name>
</gene>
<dbReference type="GO" id="GO:0004252">
    <property type="term" value="F:serine-type endopeptidase activity"/>
    <property type="evidence" value="ECO:0007669"/>
    <property type="project" value="InterPro"/>
</dbReference>
<dbReference type="GO" id="GO:0005886">
    <property type="term" value="C:plasma membrane"/>
    <property type="evidence" value="ECO:0007669"/>
    <property type="project" value="UniProtKB-SubCell"/>
</dbReference>
<dbReference type="InterPro" id="IPR019756">
    <property type="entry name" value="Pept_S26A_signal_pept_1_Ser-AS"/>
</dbReference>
<evidence type="ECO:0000256" key="7">
    <source>
        <dbReference type="PIRSR" id="PIRSR600223-1"/>
    </source>
</evidence>
<feature type="transmembrane region" description="Helical" evidence="8">
    <location>
        <begin position="34"/>
        <end position="53"/>
    </location>
</feature>
<evidence type="ECO:0000313" key="13">
    <source>
        <dbReference type="Proteomes" id="UP000559182"/>
    </source>
</evidence>
<protein>
    <recommendedName>
        <fullName evidence="4 8">Signal peptidase I</fullName>
        <ecNumber evidence="4 8">3.4.21.89</ecNumber>
    </recommendedName>
</protein>
<dbReference type="RefSeq" id="WP_183320576.1">
    <property type="nucleotide sequence ID" value="NZ_JACHVQ010000001.1"/>
</dbReference>
<feature type="region of interest" description="Disordered" evidence="10">
    <location>
        <begin position="1"/>
        <end position="24"/>
    </location>
</feature>
<dbReference type="InterPro" id="IPR019757">
    <property type="entry name" value="Pept_S26A_signal_pept_1_Lys-AS"/>
</dbReference>
<sequence>MTEGVEPSAEDSTPSAYPPRAAGSGRRLRRRRRWLIGALAVLAAVAVLHGLVLETFTVPSGSMQPTLWRGDRILVDKVHAHDVARDDVIVFDATDVFTHPGDVPPSGLAGLLRSVGDVLGIHLGETLYVKRVIGLPGDTVAVGHDGRLRINGTVRAEPFLAKGMTASNEPFSVRVPAGHVFVMGDNRVASDDSRSHLGDPGGGMVPVDDIVGKVVLRYWPLGSWGRLPT</sequence>
<dbReference type="Gene3D" id="2.10.109.10">
    <property type="entry name" value="Umud Fragment, subunit A"/>
    <property type="match status" value="1"/>
</dbReference>
<evidence type="ECO:0000256" key="1">
    <source>
        <dbReference type="ARBA" id="ARBA00000677"/>
    </source>
</evidence>
<feature type="active site" evidence="7">
    <location>
        <position position="130"/>
    </location>
</feature>
<evidence type="ECO:0000256" key="2">
    <source>
        <dbReference type="ARBA" id="ARBA00004401"/>
    </source>
</evidence>
<keyword evidence="13" id="KW-1185">Reference proteome</keyword>
<organism evidence="12 13">
    <name type="scientific">Flexivirga oryzae</name>
    <dbReference type="NCBI Taxonomy" id="1794944"/>
    <lineage>
        <taxon>Bacteria</taxon>
        <taxon>Bacillati</taxon>
        <taxon>Actinomycetota</taxon>
        <taxon>Actinomycetes</taxon>
        <taxon>Micrococcales</taxon>
        <taxon>Dermacoccaceae</taxon>
        <taxon>Flexivirga</taxon>
    </lineage>
</organism>
<dbReference type="CDD" id="cd06530">
    <property type="entry name" value="S26_SPase_I"/>
    <property type="match status" value="1"/>
</dbReference>
<dbReference type="PROSITE" id="PS00760">
    <property type="entry name" value="SPASE_I_2"/>
    <property type="match status" value="1"/>
</dbReference>
<keyword evidence="6 8" id="KW-0378">Hydrolase</keyword>
<dbReference type="PROSITE" id="PS00761">
    <property type="entry name" value="SPASE_I_3"/>
    <property type="match status" value="1"/>
</dbReference>
<dbReference type="GO" id="GO:0009003">
    <property type="term" value="F:signal peptidase activity"/>
    <property type="evidence" value="ECO:0007669"/>
    <property type="project" value="UniProtKB-EC"/>
</dbReference>
<accession>A0A839NCY1</accession>
<dbReference type="NCBIfam" id="TIGR02227">
    <property type="entry name" value="sigpep_I_bact"/>
    <property type="match status" value="1"/>
</dbReference>
<dbReference type="InterPro" id="IPR019758">
    <property type="entry name" value="Pept_S26A_signal_pept_1_CS"/>
</dbReference>
<keyword evidence="8" id="KW-0472">Membrane</keyword>
<dbReference type="Pfam" id="PF10502">
    <property type="entry name" value="Peptidase_S26"/>
    <property type="match status" value="1"/>
</dbReference>
<dbReference type="InterPro" id="IPR000223">
    <property type="entry name" value="Pept_S26A_signal_pept_1"/>
</dbReference>
<name>A0A839NCY1_9MICO</name>
<dbReference type="AlphaFoldDB" id="A0A839NCY1"/>
<evidence type="ECO:0000256" key="8">
    <source>
        <dbReference type="RuleBase" id="RU003993"/>
    </source>
</evidence>
<dbReference type="SUPFAM" id="SSF51306">
    <property type="entry name" value="LexA/Signal peptidase"/>
    <property type="match status" value="1"/>
</dbReference>
<evidence type="ECO:0000256" key="3">
    <source>
        <dbReference type="ARBA" id="ARBA00009370"/>
    </source>
</evidence>